<evidence type="ECO:0000256" key="1">
    <source>
        <dbReference type="ARBA" id="ARBA00006915"/>
    </source>
</evidence>
<dbReference type="InterPro" id="IPR017459">
    <property type="entry name" value="Glycosyl_Trfase_fam3_N_dom"/>
</dbReference>
<dbReference type="Gene3D" id="3.40.1030.10">
    <property type="entry name" value="Nucleoside phosphorylase/phosphoribosyltransferase catalytic domain"/>
    <property type="match status" value="1"/>
</dbReference>
<dbReference type="InterPro" id="IPR036320">
    <property type="entry name" value="Glycosyl_Trfase_fam3_N_dom_sf"/>
</dbReference>
<dbReference type="Pfam" id="PF02885">
    <property type="entry name" value="Glycos_trans_3N"/>
    <property type="match status" value="1"/>
</dbReference>
<keyword evidence="5" id="KW-0808">Transferase</keyword>
<keyword evidence="4" id="KW-0328">Glycosyltransferase</keyword>
<dbReference type="NCBIfam" id="NF004490">
    <property type="entry name" value="PRK05820.1"/>
    <property type="match status" value="1"/>
</dbReference>
<dbReference type="Pfam" id="PF07831">
    <property type="entry name" value="PYNP_C"/>
    <property type="match status" value="1"/>
</dbReference>
<dbReference type="PROSITE" id="PS00647">
    <property type="entry name" value="THYMID_PHOSPHORYLASE"/>
    <property type="match status" value="1"/>
</dbReference>
<comment type="similarity">
    <text evidence="1">Belongs to the thymidine/pyrimidine-nucleoside phosphorylase family.</text>
</comment>
<evidence type="ECO:0000256" key="4">
    <source>
        <dbReference type="ARBA" id="ARBA00022676"/>
    </source>
</evidence>
<dbReference type="PIRSF" id="PIRSF000478">
    <property type="entry name" value="TP_PyNP"/>
    <property type="match status" value="1"/>
</dbReference>
<reference evidence="9" key="1">
    <citation type="journal article" date="2019" name="Int. J. Syst. Evol. Microbiol.">
        <title>The Global Catalogue of Microorganisms (GCM) 10K type strain sequencing project: providing services to taxonomists for standard genome sequencing and annotation.</title>
        <authorList>
            <consortium name="The Broad Institute Genomics Platform"/>
            <consortium name="The Broad Institute Genome Sequencing Center for Infectious Disease"/>
            <person name="Wu L."/>
            <person name="Ma J."/>
        </authorList>
    </citation>
    <scope>NUCLEOTIDE SEQUENCE [LARGE SCALE GENOMIC DNA]</scope>
    <source>
        <strain evidence="9">JCM 17759</strain>
    </source>
</reference>
<comment type="subunit">
    <text evidence="2">Homodimer.</text>
</comment>
<dbReference type="SUPFAM" id="SSF54680">
    <property type="entry name" value="Pyrimidine nucleoside phosphorylase C-terminal domain"/>
    <property type="match status" value="1"/>
</dbReference>
<evidence type="ECO:0000259" key="7">
    <source>
        <dbReference type="SMART" id="SM00941"/>
    </source>
</evidence>
<accession>A0ABP8M731</accession>
<evidence type="ECO:0000256" key="6">
    <source>
        <dbReference type="ARBA" id="ARBA00048550"/>
    </source>
</evidence>
<evidence type="ECO:0000256" key="3">
    <source>
        <dbReference type="ARBA" id="ARBA00011892"/>
    </source>
</evidence>
<dbReference type="RefSeq" id="WP_345318427.1">
    <property type="nucleotide sequence ID" value="NZ_BAABGA010000005.1"/>
</dbReference>
<dbReference type="InterPro" id="IPR018090">
    <property type="entry name" value="Pyrmidine_PPas_bac/euk"/>
</dbReference>
<evidence type="ECO:0000256" key="5">
    <source>
        <dbReference type="ARBA" id="ARBA00022679"/>
    </source>
</evidence>
<dbReference type="SUPFAM" id="SSF47648">
    <property type="entry name" value="Nucleoside phosphorylase/phosphoribosyltransferase N-terminal domain"/>
    <property type="match status" value="1"/>
</dbReference>
<protein>
    <recommendedName>
        <fullName evidence="3">thymidine phosphorylase</fullName>
        <ecNumber evidence="3">2.4.2.4</ecNumber>
    </recommendedName>
</protein>
<dbReference type="Gene3D" id="3.90.1170.30">
    <property type="entry name" value="Pyrimidine nucleoside phosphorylase-like, C-terminal domain"/>
    <property type="match status" value="1"/>
</dbReference>
<dbReference type="SUPFAM" id="SSF52418">
    <property type="entry name" value="Nucleoside phosphorylase/phosphoribosyltransferase catalytic domain"/>
    <property type="match status" value="1"/>
</dbReference>
<dbReference type="Proteomes" id="UP001500840">
    <property type="component" value="Unassembled WGS sequence"/>
</dbReference>
<feature type="domain" description="Pyrimidine nucleoside phosphorylase C-terminal" evidence="7">
    <location>
        <begin position="338"/>
        <end position="411"/>
    </location>
</feature>
<evidence type="ECO:0000256" key="2">
    <source>
        <dbReference type="ARBA" id="ARBA00011738"/>
    </source>
</evidence>
<dbReference type="Pfam" id="PF00591">
    <property type="entry name" value="Glycos_transf_3"/>
    <property type="match status" value="1"/>
</dbReference>
<dbReference type="InterPro" id="IPR036566">
    <property type="entry name" value="PYNP-like_C_sf"/>
</dbReference>
<dbReference type="InterPro" id="IPR013102">
    <property type="entry name" value="PYNP_C"/>
</dbReference>
<proteinExistence type="inferred from homology"/>
<dbReference type="InterPro" id="IPR035902">
    <property type="entry name" value="Nuc_phospho_transferase"/>
</dbReference>
<keyword evidence="9" id="KW-1185">Reference proteome</keyword>
<evidence type="ECO:0000313" key="9">
    <source>
        <dbReference type="Proteomes" id="UP001500840"/>
    </source>
</evidence>
<sequence length="426" mass="45675">MLPATILAKKRDGHELTDAEIRFLVDGFCHDKVADYQMAALAMAICINGMLPGEISALTGAMVRSGDKLPRCSDRPRVDKHSTGGLGDKVSLILAPLLATCDVDVPMISGRGLGLTGGTLDKLESIEGFKTQLTIDESTKLLRKLGVFIIGANAKIAPADQRLYSLRDVTGTVESVALITASILSKKLAARLDALVMDVKVGSGGFMKTLDQARELAQSLIRVGAQSDLPITAILSDMDQPLGAAIGNAIEVNEAVDVLQGIGPPEVRELTLQLAANLLSASHEGMSRDDAITKVTNNLDSGIAMERFEQMVVAQGGRPNFPRPIGSELMIECSADGWIEKVDCELLGRAVVELGGGRRRKEDRIDPSVGLQVHCRVGQRVKRGTPIISLHCDKRLHDEYRGPLQNAVIVSDQSVKGVPLIIDQLR</sequence>
<name>A0ABP8M731_9BACT</name>
<dbReference type="InterPro" id="IPR017872">
    <property type="entry name" value="Pyrmidine_PPase_CS"/>
</dbReference>
<comment type="caution">
    <text evidence="8">The sequence shown here is derived from an EMBL/GenBank/DDBJ whole genome shotgun (WGS) entry which is preliminary data.</text>
</comment>
<dbReference type="InterPro" id="IPR000312">
    <property type="entry name" value="Glycosyl_Trfase_fam3"/>
</dbReference>
<dbReference type="PANTHER" id="PTHR10515">
    <property type="entry name" value="THYMIDINE PHOSPHORYLASE"/>
    <property type="match status" value="1"/>
</dbReference>
<dbReference type="EMBL" id="BAABGA010000005">
    <property type="protein sequence ID" value="GAA4443694.1"/>
    <property type="molecule type" value="Genomic_DNA"/>
</dbReference>
<comment type="catalytic activity">
    <reaction evidence="6">
        <text>thymidine + phosphate = 2-deoxy-alpha-D-ribose 1-phosphate + thymine</text>
        <dbReference type="Rhea" id="RHEA:16037"/>
        <dbReference type="ChEBI" id="CHEBI:17748"/>
        <dbReference type="ChEBI" id="CHEBI:17821"/>
        <dbReference type="ChEBI" id="CHEBI:43474"/>
        <dbReference type="ChEBI" id="CHEBI:57259"/>
        <dbReference type="EC" id="2.4.2.4"/>
    </reaction>
</comment>
<dbReference type="Gene3D" id="1.20.970.10">
    <property type="entry name" value="Transferase, Pyrimidine Nucleoside Phosphorylase, Chain C"/>
    <property type="match status" value="1"/>
</dbReference>
<gene>
    <name evidence="8" type="ORF">GCM10023156_01150</name>
</gene>
<organism evidence="8 9">
    <name type="scientific">Novipirellula rosea</name>
    <dbReference type="NCBI Taxonomy" id="1031540"/>
    <lineage>
        <taxon>Bacteria</taxon>
        <taxon>Pseudomonadati</taxon>
        <taxon>Planctomycetota</taxon>
        <taxon>Planctomycetia</taxon>
        <taxon>Pirellulales</taxon>
        <taxon>Pirellulaceae</taxon>
        <taxon>Novipirellula</taxon>
    </lineage>
</organism>
<dbReference type="SMART" id="SM00941">
    <property type="entry name" value="PYNP_C"/>
    <property type="match status" value="1"/>
</dbReference>
<dbReference type="InterPro" id="IPR000053">
    <property type="entry name" value="Thymidine/pyrmidine_PPase"/>
</dbReference>
<dbReference type="PANTHER" id="PTHR10515:SF0">
    <property type="entry name" value="THYMIDINE PHOSPHORYLASE"/>
    <property type="match status" value="1"/>
</dbReference>
<dbReference type="EC" id="2.4.2.4" evidence="3"/>
<dbReference type="NCBIfam" id="TIGR02644">
    <property type="entry name" value="Y_phosphoryl"/>
    <property type="match status" value="1"/>
</dbReference>
<evidence type="ECO:0000313" key="8">
    <source>
        <dbReference type="EMBL" id="GAA4443694.1"/>
    </source>
</evidence>